<name>A0ABP8K5Q7_9BACT</name>
<gene>
    <name evidence="1" type="ORF">GCM10023187_13940</name>
</gene>
<comment type="caution">
    <text evidence="1">The sequence shown here is derived from an EMBL/GenBank/DDBJ whole genome shotgun (WGS) entry which is preliminary data.</text>
</comment>
<protein>
    <submittedName>
        <fullName evidence="1">Uncharacterized protein</fullName>
    </submittedName>
</protein>
<evidence type="ECO:0000313" key="1">
    <source>
        <dbReference type="EMBL" id="GAA4400596.1"/>
    </source>
</evidence>
<reference evidence="2" key="1">
    <citation type="journal article" date="2019" name="Int. J. Syst. Evol. Microbiol.">
        <title>The Global Catalogue of Microorganisms (GCM) 10K type strain sequencing project: providing services to taxonomists for standard genome sequencing and annotation.</title>
        <authorList>
            <consortium name="The Broad Institute Genomics Platform"/>
            <consortium name="The Broad Institute Genome Sequencing Center for Infectious Disease"/>
            <person name="Wu L."/>
            <person name="Ma J."/>
        </authorList>
    </citation>
    <scope>NUCLEOTIDE SEQUENCE [LARGE SCALE GENOMIC DNA]</scope>
    <source>
        <strain evidence="2">JCM 17925</strain>
    </source>
</reference>
<dbReference type="Proteomes" id="UP001500936">
    <property type="component" value="Unassembled WGS sequence"/>
</dbReference>
<proteinExistence type="predicted"/>
<sequence length="160" mass="18984">MLRSADEIRHSETAMWVRVLRVKPTTVKAVHADGRTQWLRPTDVWGYRTNTGSVYRLFGRMSYQLVQADDVQLYLDRVPDGRLVRDHYYFSLTPDGDLWYLNRKNIRLVFRNNPCLLHRMRKVRVGPLLQTDEQGAYELINAWRECRGEPLTSQEKYQPD</sequence>
<keyword evidence="2" id="KW-1185">Reference proteome</keyword>
<accession>A0ABP8K5Q7</accession>
<dbReference type="EMBL" id="BAABHB010000002">
    <property type="protein sequence ID" value="GAA4400596.1"/>
    <property type="molecule type" value="Genomic_DNA"/>
</dbReference>
<organism evidence="1 2">
    <name type="scientific">Nibrella viscosa</name>
    <dbReference type="NCBI Taxonomy" id="1084524"/>
    <lineage>
        <taxon>Bacteria</taxon>
        <taxon>Pseudomonadati</taxon>
        <taxon>Bacteroidota</taxon>
        <taxon>Cytophagia</taxon>
        <taxon>Cytophagales</taxon>
        <taxon>Spirosomataceae</taxon>
        <taxon>Nibrella</taxon>
    </lineage>
</organism>
<evidence type="ECO:0000313" key="2">
    <source>
        <dbReference type="Proteomes" id="UP001500936"/>
    </source>
</evidence>